<dbReference type="SUPFAM" id="SSF46785">
    <property type="entry name" value="Winged helix' DNA-binding domain"/>
    <property type="match status" value="1"/>
</dbReference>
<dbReference type="Pfam" id="PF09339">
    <property type="entry name" value="HTH_IclR"/>
    <property type="match status" value="1"/>
</dbReference>
<proteinExistence type="predicted"/>
<feature type="domain" description="IclR-ED" evidence="5">
    <location>
        <begin position="51"/>
        <end position="235"/>
    </location>
</feature>
<dbReference type="PROSITE" id="PS51078">
    <property type="entry name" value="ICLR_ED"/>
    <property type="match status" value="1"/>
</dbReference>
<dbReference type="InterPro" id="IPR029016">
    <property type="entry name" value="GAF-like_dom_sf"/>
</dbReference>
<dbReference type="PANTHER" id="PTHR30136">
    <property type="entry name" value="HELIX-TURN-HELIX TRANSCRIPTIONAL REGULATOR, ICLR FAMILY"/>
    <property type="match status" value="1"/>
</dbReference>
<feature type="domain" description="HTH iclR-type" evidence="4">
    <location>
        <begin position="1"/>
        <end position="50"/>
    </location>
</feature>
<keyword evidence="1" id="KW-0805">Transcription regulation</keyword>
<dbReference type="PROSITE" id="PS51077">
    <property type="entry name" value="HTH_ICLR"/>
    <property type="match status" value="1"/>
</dbReference>
<dbReference type="InterPro" id="IPR014757">
    <property type="entry name" value="Tscrpt_reg_IclR_C"/>
</dbReference>
<comment type="caution">
    <text evidence="6">The sequence shown here is derived from an EMBL/GenBank/DDBJ whole genome shotgun (WGS) entry which is preliminary data.</text>
</comment>
<dbReference type="InterPro" id="IPR050707">
    <property type="entry name" value="HTH_MetabolicPath_Reg"/>
</dbReference>
<dbReference type="EMBL" id="AOID01000064">
    <property type="protein sequence ID" value="ELY62990.1"/>
    <property type="molecule type" value="Genomic_DNA"/>
</dbReference>
<evidence type="ECO:0000259" key="5">
    <source>
        <dbReference type="PROSITE" id="PS51078"/>
    </source>
</evidence>
<dbReference type="InterPro" id="IPR005471">
    <property type="entry name" value="Tscrpt_reg_IclR_N"/>
</dbReference>
<dbReference type="GO" id="GO:0045892">
    <property type="term" value="P:negative regulation of DNA-templated transcription"/>
    <property type="evidence" value="ECO:0007669"/>
    <property type="project" value="TreeGrafter"/>
</dbReference>
<evidence type="ECO:0000256" key="3">
    <source>
        <dbReference type="ARBA" id="ARBA00023163"/>
    </source>
</evidence>
<organism evidence="6 7">
    <name type="scientific">Natrinema versiforme JCM 10478</name>
    <dbReference type="NCBI Taxonomy" id="1227496"/>
    <lineage>
        <taxon>Archaea</taxon>
        <taxon>Methanobacteriati</taxon>
        <taxon>Methanobacteriota</taxon>
        <taxon>Stenosarchaea group</taxon>
        <taxon>Halobacteria</taxon>
        <taxon>Halobacteriales</taxon>
        <taxon>Natrialbaceae</taxon>
        <taxon>Natrinema</taxon>
    </lineage>
</organism>
<keyword evidence="7" id="KW-1185">Reference proteome</keyword>
<dbReference type="Gene3D" id="3.30.450.40">
    <property type="match status" value="1"/>
</dbReference>
<dbReference type="STRING" id="1227496.C489_20801"/>
<gene>
    <name evidence="6" type="ORF">C489_20801</name>
</gene>
<dbReference type="PANTHER" id="PTHR30136:SF35">
    <property type="entry name" value="HTH-TYPE TRANSCRIPTIONAL REGULATOR RV1719"/>
    <property type="match status" value="1"/>
</dbReference>
<dbReference type="PATRIC" id="fig|1227496.3.peg.4164"/>
<protein>
    <submittedName>
        <fullName evidence="6">ArcR family transcription regulator</fullName>
    </submittedName>
</protein>
<accession>L9XMP0</accession>
<evidence type="ECO:0000256" key="1">
    <source>
        <dbReference type="ARBA" id="ARBA00023015"/>
    </source>
</evidence>
<dbReference type="Pfam" id="PF01614">
    <property type="entry name" value="IclR_C"/>
    <property type="match status" value="1"/>
</dbReference>
<dbReference type="SMART" id="SM00346">
    <property type="entry name" value="HTH_ICLR"/>
    <property type="match status" value="1"/>
</dbReference>
<dbReference type="AlphaFoldDB" id="L9XMP0"/>
<keyword evidence="3" id="KW-0804">Transcription</keyword>
<evidence type="ECO:0000256" key="2">
    <source>
        <dbReference type="ARBA" id="ARBA00023125"/>
    </source>
</evidence>
<keyword evidence="2" id="KW-0238">DNA-binding</keyword>
<dbReference type="SUPFAM" id="SSF55781">
    <property type="entry name" value="GAF domain-like"/>
    <property type="match status" value="1"/>
</dbReference>
<evidence type="ECO:0000313" key="7">
    <source>
        <dbReference type="Proteomes" id="UP000011632"/>
    </source>
</evidence>
<dbReference type="InterPro" id="IPR036390">
    <property type="entry name" value="WH_DNA-bd_sf"/>
</dbReference>
<dbReference type="Proteomes" id="UP000011632">
    <property type="component" value="Unassembled WGS sequence"/>
</dbReference>
<dbReference type="InterPro" id="IPR036388">
    <property type="entry name" value="WH-like_DNA-bd_sf"/>
</dbReference>
<evidence type="ECO:0000259" key="4">
    <source>
        <dbReference type="PROSITE" id="PS51077"/>
    </source>
</evidence>
<dbReference type="OrthoDB" id="14763at2157"/>
<dbReference type="Gene3D" id="1.10.10.10">
    <property type="entry name" value="Winged helix-like DNA-binding domain superfamily/Winged helix DNA-binding domain"/>
    <property type="match status" value="1"/>
</dbReference>
<sequence length="243" mass="27058">MDLIRENQGCSIDDLMSHLDVSKSTIYRYITTLQSHGYVVKEDGNFHIGLRFMEMSRYARMRKSMYTIAEGLVKSLAGQTGDRATFITEENGLGVVISTEIGKHGIYADSQVGQRFYLHATSVGKALLANLSLEEVDEIIDQHGLVELTNNTITDHSTLMEELDEIREQGFATNQAERIPGVNAVATTVDDKGGNVAGAFGISAPSRRLNTERVNDEIVELLLEISEEFELRNEYSEVPRSPR</sequence>
<dbReference type="GO" id="GO:0003677">
    <property type="term" value="F:DNA binding"/>
    <property type="evidence" value="ECO:0007669"/>
    <property type="project" value="UniProtKB-KW"/>
</dbReference>
<name>L9XMP0_9EURY</name>
<dbReference type="GO" id="GO:0003700">
    <property type="term" value="F:DNA-binding transcription factor activity"/>
    <property type="evidence" value="ECO:0007669"/>
    <property type="project" value="TreeGrafter"/>
</dbReference>
<evidence type="ECO:0000313" key="6">
    <source>
        <dbReference type="EMBL" id="ELY62990.1"/>
    </source>
</evidence>
<reference evidence="6 7" key="1">
    <citation type="journal article" date="2014" name="PLoS Genet.">
        <title>Phylogenetically driven sequencing of extremely halophilic archaea reveals strategies for static and dynamic osmo-response.</title>
        <authorList>
            <person name="Becker E.A."/>
            <person name="Seitzer P.M."/>
            <person name="Tritt A."/>
            <person name="Larsen D."/>
            <person name="Krusor M."/>
            <person name="Yao A.I."/>
            <person name="Wu D."/>
            <person name="Madern D."/>
            <person name="Eisen J.A."/>
            <person name="Darling A.E."/>
            <person name="Facciotti M.T."/>
        </authorList>
    </citation>
    <scope>NUCLEOTIDE SEQUENCE [LARGE SCALE GENOMIC DNA]</scope>
    <source>
        <strain evidence="6 7">JCM 10478</strain>
    </source>
</reference>